<dbReference type="AlphaFoldDB" id="A0A103YIM3"/>
<keyword evidence="5" id="KW-1185">Reference proteome</keyword>
<keyword evidence="2" id="KW-1015">Disulfide bond</keyword>
<protein>
    <submittedName>
        <fullName evidence="4">S-locus glycoprotein</fullName>
    </submittedName>
</protein>
<feature type="domain" description="S-locus glycoprotein" evidence="3">
    <location>
        <begin position="26"/>
        <end position="85"/>
    </location>
</feature>
<evidence type="ECO:0000259" key="3">
    <source>
        <dbReference type="Pfam" id="PF00954"/>
    </source>
</evidence>
<dbReference type="Gramene" id="KVI09762">
    <property type="protein sequence ID" value="KVI09762"/>
    <property type="gene ID" value="Ccrd_011883"/>
</dbReference>
<gene>
    <name evidence="4" type="ORF">Ccrd_011883</name>
</gene>
<dbReference type="InterPro" id="IPR000858">
    <property type="entry name" value="S_locus_glycoprot_dom"/>
</dbReference>
<dbReference type="EMBL" id="LEKV01001043">
    <property type="protein sequence ID" value="KVI09762.1"/>
    <property type="molecule type" value="Genomic_DNA"/>
</dbReference>
<dbReference type="Proteomes" id="UP000243975">
    <property type="component" value="Unassembled WGS sequence"/>
</dbReference>
<reference evidence="4 5" key="1">
    <citation type="journal article" date="2016" name="Sci. Rep.">
        <title>The genome sequence of the outbreeding globe artichoke constructed de novo incorporating a phase-aware low-pass sequencing strategy of F1 progeny.</title>
        <authorList>
            <person name="Scaglione D."/>
            <person name="Reyes-Chin-Wo S."/>
            <person name="Acquadro A."/>
            <person name="Froenicke L."/>
            <person name="Portis E."/>
            <person name="Beitel C."/>
            <person name="Tirone M."/>
            <person name="Mauro R."/>
            <person name="Lo Monaco A."/>
            <person name="Mauromicale G."/>
            <person name="Faccioli P."/>
            <person name="Cattivelli L."/>
            <person name="Rieseberg L."/>
            <person name="Michelmore R."/>
            <person name="Lanteri S."/>
        </authorList>
    </citation>
    <scope>NUCLEOTIDE SEQUENCE [LARGE SCALE GENOMIC DNA]</scope>
    <source>
        <strain evidence="4">2C</strain>
    </source>
</reference>
<organism evidence="4 5">
    <name type="scientific">Cynara cardunculus var. scolymus</name>
    <name type="common">Globe artichoke</name>
    <name type="synonym">Cynara scolymus</name>
    <dbReference type="NCBI Taxonomy" id="59895"/>
    <lineage>
        <taxon>Eukaryota</taxon>
        <taxon>Viridiplantae</taxon>
        <taxon>Streptophyta</taxon>
        <taxon>Embryophyta</taxon>
        <taxon>Tracheophyta</taxon>
        <taxon>Spermatophyta</taxon>
        <taxon>Magnoliopsida</taxon>
        <taxon>eudicotyledons</taxon>
        <taxon>Gunneridae</taxon>
        <taxon>Pentapetalae</taxon>
        <taxon>asterids</taxon>
        <taxon>campanulids</taxon>
        <taxon>Asterales</taxon>
        <taxon>Asteraceae</taxon>
        <taxon>Carduoideae</taxon>
        <taxon>Cardueae</taxon>
        <taxon>Carduinae</taxon>
        <taxon>Cynara</taxon>
    </lineage>
</organism>
<evidence type="ECO:0000313" key="5">
    <source>
        <dbReference type="Proteomes" id="UP000243975"/>
    </source>
</evidence>
<sequence>MECDDSEITLLSQPSSKSCHFTSSITADDQDLIELEFWHHNLESQAQPWIEDWIISLDNCNSYGMCGPHGGSNNLTSPYSGCLKGSPIWLQQKETNANQSYLVNISSTGCVRYRLGAYVSHEPMMSGNKVSCISIDALVLITAATITELAAYE</sequence>
<dbReference type="GO" id="GO:0048544">
    <property type="term" value="P:recognition of pollen"/>
    <property type="evidence" value="ECO:0007669"/>
    <property type="project" value="InterPro"/>
</dbReference>
<proteinExistence type="predicted"/>
<dbReference type="Pfam" id="PF00954">
    <property type="entry name" value="S_locus_glycop"/>
    <property type="match status" value="1"/>
</dbReference>
<evidence type="ECO:0000313" key="4">
    <source>
        <dbReference type="EMBL" id="KVI09762.1"/>
    </source>
</evidence>
<comment type="caution">
    <text evidence="4">The sequence shown here is derived from an EMBL/GenBank/DDBJ whole genome shotgun (WGS) entry which is preliminary data.</text>
</comment>
<keyword evidence="1" id="KW-0732">Signal</keyword>
<evidence type="ECO:0000256" key="1">
    <source>
        <dbReference type="ARBA" id="ARBA00022729"/>
    </source>
</evidence>
<accession>A0A103YIM3</accession>
<name>A0A103YIM3_CYNCS</name>
<evidence type="ECO:0000256" key="2">
    <source>
        <dbReference type="ARBA" id="ARBA00023157"/>
    </source>
</evidence>